<dbReference type="Gramene" id="OB03G42350.1">
    <property type="protein sequence ID" value="OB03G42350.1"/>
    <property type="gene ID" value="OB03G42350"/>
</dbReference>
<dbReference type="AlphaFoldDB" id="J3LT59"/>
<evidence type="ECO:0000313" key="2">
    <source>
        <dbReference type="EnsemblPlants" id="OB03G42350.1"/>
    </source>
</evidence>
<dbReference type="Proteomes" id="UP000006038">
    <property type="component" value="Chromosome 3"/>
</dbReference>
<dbReference type="InterPro" id="IPR016140">
    <property type="entry name" value="Bifunc_inhib/LTP/seed_store"/>
</dbReference>
<protein>
    <recommendedName>
        <fullName evidence="1">Bifunctional inhibitor/plant lipid transfer protein/seed storage helical domain-containing protein</fullName>
    </recommendedName>
</protein>
<dbReference type="SMART" id="SM00499">
    <property type="entry name" value="AAI"/>
    <property type="match status" value="1"/>
</dbReference>
<reference evidence="2" key="1">
    <citation type="journal article" date="2013" name="Nat. Commun.">
        <title>Whole-genome sequencing of Oryza brachyantha reveals mechanisms underlying Oryza genome evolution.</title>
        <authorList>
            <person name="Chen J."/>
            <person name="Huang Q."/>
            <person name="Gao D."/>
            <person name="Wang J."/>
            <person name="Lang Y."/>
            <person name="Liu T."/>
            <person name="Li B."/>
            <person name="Bai Z."/>
            <person name="Luis Goicoechea J."/>
            <person name="Liang C."/>
            <person name="Chen C."/>
            <person name="Zhang W."/>
            <person name="Sun S."/>
            <person name="Liao Y."/>
            <person name="Zhang X."/>
            <person name="Yang L."/>
            <person name="Song C."/>
            <person name="Wang M."/>
            <person name="Shi J."/>
            <person name="Liu G."/>
            <person name="Liu J."/>
            <person name="Zhou H."/>
            <person name="Zhou W."/>
            <person name="Yu Q."/>
            <person name="An N."/>
            <person name="Chen Y."/>
            <person name="Cai Q."/>
            <person name="Wang B."/>
            <person name="Liu B."/>
            <person name="Min J."/>
            <person name="Huang Y."/>
            <person name="Wu H."/>
            <person name="Li Z."/>
            <person name="Zhang Y."/>
            <person name="Yin Y."/>
            <person name="Song W."/>
            <person name="Jiang J."/>
            <person name="Jackson S.A."/>
            <person name="Wing R.A."/>
            <person name="Wang J."/>
            <person name="Chen M."/>
        </authorList>
    </citation>
    <scope>NUCLEOTIDE SEQUENCE [LARGE SCALE GENOMIC DNA]</scope>
    <source>
        <strain evidence="2">cv. IRGC 101232</strain>
    </source>
</reference>
<reference evidence="2" key="2">
    <citation type="submission" date="2013-04" db="UniProtKB">
        <authorList>
            <consortium name="EnsemblPlants"/>
        </authorList>
    </citation>
    <scope>IDENTIFICATION</scope>
</reference>
<accession>J3LT59</accession>
<proteinExistence type="predicted"/>
<dbReference type="SUPFAM" id="SSF47699">
    <property type="entry name" value="Bifunctional inhibitor/lipid-transfer protein/seed storage 2S albumin"/>
    <property type="match status" value="1"/>
</dbReference>
<dbReference type="Gene3D" id="1.10.110.10">
    <property type="entry name" value="Plant lipid-transfer and hydrophobic proteins"/>
    <property type="match status" value="1"/>
</dbReference>
<evidence type="ECO:0000259" key="1">
    <source>
        <dbReference type="SMART" id="SM00499"/>
    </source>
</evidence>
<dbReference type="EnsemblPlants" id="OB03G42350.1">
    <property type="protein sequence ID" value="OB03G42350.1"/>
    <property type="gene ID" value="OB03G42350"/>
</dbReference>
<organism evidence="2">
    <name type="scientific">Oryza brachyantha</name>
    <name type="common">malo sina</name>
    <dbReference type="NCBI Taxonomy" id="4533"/>
    <lineage>
        <taxon>Eukaryota</taxon>
        <taxon>Viridiplantae</taxon>
        <taxon>Streptophyta</taxon>
        <taxon>Embryophyta</taxon>
        <taxon>Tracheophyta</taxon>
        <taxon>Spermatophyta</taxon>
        <taxon>Magnoliopsida</taxon>
        <taxon>Liliopsida</taxon>
        <taxon>Poales</taxon>
        <taxon>Poaceae</taxon>
        <taxon>BOP clade</taxon>
        <taxon>Oryzoideae</taxon>
        <taxon>Oryzeae</taxon>
        <taxon>Oryzinae</taxon>
        <taxon>Oryza</taxon>
    </lineage>
</organism>
<dbReference type="Pfam" id="PF00234">
    <property type="entry name" value="Tryp_alpha_amyl"/>
    <property type="match status" value="1"/>
</dbReference>
<keyword evidence="3" id="KW-1185">Reference proteome</keyword>
<sequence length="100" mass="11492">MDPCRQYMMHYLDLDMGGYATMFMLQPVSLMQRQCCMQLQGMMPQCQCGSGCQMMQNMQQTICGGLMWPQMMNKMVMQLPNMCGMAPSYCQFSPYAPYAC</sequence>
<evidence type="ECO:0000313" key="3">
    <source>
        <dbReference type="Proteomes" id="UP000006038"/>
    </source>
</evidence>
<dbReference type="HOGENOM" id="CLU_132896_0_0_1"/>
<dbReference type="InterPro" id="IPR036312">
    <property type="entry name" value="Bifun_inhib/LTP/seed_sf"/>
</dbReference>
<feature type="domain" description="Bifunctional inhibitor/plant lipid transfer protein/seed storage helical" evidence="1">
    <location>
        <begin position="4"/>
        <end position="90"/>
    </location>
</feature>
<name>J3LT59_ORYBR</name>